<evidence type="ECO:0000256" key="2">
    <source>
        <dbReference type="ARBA" id="ARBA00022759"/>
    </source>
</evidence>
<keyword evidence="4" id="KW-0378">Hydrolase</keyword>
<evidence type="ECO:0000256" key="1">
    <source>
        <dbReference type="ARBA" id="ARBA00022722"/>
    </source>
</evidence>
<feature type="region of interest" description="Disordered" evidence="7">
    <location>
        <begin position="207"/>
        <end position="232"/>
    </location>
</feature>
<evidence type="ECO:0000256" key="3">
    <source>
        <dbReference type="ARBA" id="ARBA00022763"/>
    </source>
</evidence>
<keyword evidence="5" id="KW-0234">DNA repair</keyword>
<dbReference type="OrthoDB" id="9801520at2"/>
<dbReference type="AlphaFoldDB" id="A0A372FUQ3"/>
<dbReference type="Gene3D" id="3.40.960.10">
    <property type="entry name" value="VSR Endonuclease"/>
    <property type="match status" value="1"/>
</dbReference>
<proteinExistence type="inferred from homology"/>
<keyword evidence="2 8" id="KW-0255">Endonuclease</keyword>
<evidence type="ECO:0000256" key="5">
    <source>
        <dbReference type="ARBA" id="ARBA00023204"/>
    </source>
</evidence>
<evidence type="ECO:0000256" key="4">
    <source>
        <dbReference type="ARBA" id="ARBA00022801"/>
    </source>
</evidence>
<sequence>MQGVRRSRELVSGSSGHGTSYRYDVGCRCDECREAHNSKSRETKQRLRERRLSERGKSLSDRLPPAPPPSSASASMRSNRHRDTKPELRLRRALYARGHRYRVALQVVAAGMRVRPDLVYPKRKIAVFIDGCYWHRCPEHGRLPADPTGYWAAKLQRNVDRDLRVTGALTAEGWHVLRVWEHVPLEDAVVLVEAAWQARAVLPLKPPQPTRLPSIGPPGEPTAAGPATSSGP</sequence>
<dbReference type="NCBIfam" id="TIGR00632">
    <property type="entry name" value="vsr"/>
    <property type="match status" value="1"/>
</dbReference>
<keyword evidence="3" id="KW-0227">DNA damage</keyword>
<dbReference type="InterPro" id="IPR011335">
    <property type="entry name" value="Restrct_endonuc-II-like"/>
</dbReference>
<evidence type="ECO:0000313" key="8">
    <source>
        <dbReference type="EMBL" id="RFS44473.1"/>
    </source>
</evidence>
<dbReference type="GO" id="GO:0004519">
    <property type="term" value="F:endonuclease activity"/>
    <property type="evidence" value="ECO:0007669"/>
    <property type="project" value="UniProtKB-KW"/>
</dbReference>
<comment type="caution">
    <text evidence="8">The sequence shown here is derived from an EMBL/GenBank/DDBJ whole genome shotgun (WGS) entry which is preliminary data.</text>
</comment>
<dbReference type="Pfam" id="PF03852">
    <property type="entry name" value="Vsr"/>
    <property type="match status" value="1"/>
</dbReference>
<evidence type="ECO:0000313" key="9">
    <source>
        <dbReference type="Proteomes" id="UP000262621"/>
    </source>
</evidence>
<dbReference type="GO" id="GO:0016787">
    <property type="term" value="F:hydrolase activity"/>
    <property type="evidence" value="ECO:0007669"/>
    <property type="project" value="UniProtKB-KW"/>
</dbReference>
<dbReference type="RefSeq" id="WP_117229925.1">
    <property type="nucleotide sequence ID" value="NZ_CP061725.1"/>
</dbReference>
<organism evidence="8 9">
    <name type="scientific">Micromonospora craniellae</name>
    <dbReference type="NCBI Taxonomy" id="2294034"/>
    <lineage>
        <taxon>Bacteria</taxon>
        <taxon>Bacillati</taxon>
        <taxon>Actinomycetota</taxon>
        <taxon>Actinomycetes</taxon>
        <taxon>Micromonosporales</taxon>
        <taxon>Micromonosporaceae</taxon>
        <taxon>Micromonospora</taxon>
    </lineage>
</organism>
<feature type="region of interest" description="Disordered" evidence="7">
    <location>
        <begin position="34"/>
        <end position="87"/>
    </location>
</feature>
<feature type="compositionally biased region" description="Pro residues" evidence="7">
    <location>
        <begin position="207"/>
        <end position="220"/>
    </location>
</feature>
<comment type="similarity">
    <text evidence="6">Belongs to the Vsr family.</text>
</comment>
<keyword evidence="1" id="KW-0540">Nuclease</keyword>
<reference evidence="8 9" key="1">
    <citation type="submission" date="2018-08" db="EMBL/GenBank/DDBJ databases">
        <title>Verrucosispora craniellae sp. nov., isolated from a marine sponge in the South China Sea.</title>
        <authorList>
            <person name="Li L."/>
            <person name="Lin H.W."/>
        </authorList>
    </citation>
    <scope>NUCLEOTIDE SEQUENCE [LARGE SCALE GENOMIC DNA]</scope>
    <source>
        <strain evidence="8 9">LHW63014</strain>
    </source>
</reference>
<dbReference type="GO" id="GO:0006298">
    <property type="term" value="P:mismatch repair"/>
    <property type="evidence" value="ECO:0007669"/>
    <property type="project" value="InterPro"/>
</dbReference>
<dbReference type="Proteomes" id="UP000262621">
    <property type="component" value="Unassembled WGS sequence"/>
</dbReference>
<evidence type="ECO:0000256" key="6">
    <source>
        <dbReference type="ARBA" id="ARBA00029466"/>
    </source>
</evidence>
<gene>
    <name evidence="8" type="ORF">D0Q02_22010</name>
</gene>
<dbReference type="EMBL" id="QVFU01000029">
    <property type="protein sequence ID" value="RFS44473.1"/>
    <property type="molecule type" value="Genomic_DNA"/>
</dbReference>
<dbReference type="SUPFAM" id="SSF52980">
    <property type="entry name" value="Restriction endonuclease-like"/>
    <property type="match status" value="1"/>
</dbReference>
<protein>
    <submittedName>
        <fullName evidence="8">Very short patch repair endonuclease</fullName>
    </submittedName>
</protein>
<dbReference type="InterPro" id="IPR004603">
    <property type="entry name" value="DNA_mismatch_endonuc_vsr"/>
</dbReference>
<evidence type="ECO:0000256" key="7">
    <source>
        <dbReference type="SAM" id="MobiDB-lite"/>
    </source>
</evidence>
<feature type="compositionally biased region" description="Basic and acidic residues" evidence="7">
    <location>
        <begin position="34"/>
        <end position="60"/>
    </location>
</feature>
<dbReference type="CDD" id="cd00221">
    <property type="entry name" value="Vsr"/>
    <property type="match status" value="1"/>
</dbReference>
<feature type="compositionally biased region" description="Low complexity" evidence="7">
    <location>
        <begin position="221"/>
        <end position="232"/>
    </location>
</feature>
<name>A0A372FUQ3_9ACTN</name>
<keyword evidence="9" id="KW-1185">Reference proteome</keyword>
<accession>A0A372FUQ3</accession>